<dbReference type="PANTHER" id="PTHR10424:SF82">
    <property type="entry name" value="ENVELOPE GLYCOPROTEIN-RELATED"/>
    <property type="match status" value="1"/>
</dbReference>
<dbReference type="InterPro" id="IPR018154">
    <property type="entry name" value="TLV/ENV_coat_polyprotein"/>
</dbReference>
<evidence type="ECO:0000313" key="2">
    <source>
        <dbReference type="EMBL" id="KAF6355324.1"/>
    </source>
</evidence>
<keyword evidence="1" id="KW-0812">Transmembrane</keyword>
<proteinExistence type="predicted"/>
<dbReference type="Pfam" id="PF00429">
    <property type="entry name" value="TLV_coat"/>
    <property type="match status" value="1"/>
</dbReference>
<evidence type="ECO:0008006" key="4">
    <source>
        <dbReference type="Google" id="ProtNLM"/>
    </source>
</evidence>
<dbReference type="Gene3D" id="1.10.287.210">
    <property type="match status" value="1"/>
</dbReference>
<evidence type="ECO:0000313" key="3">
    <source>
        <dbReference type="Proteomes" id="UP000527355"/>
    </source>
</evidence>
<dbReference type="AlphaFoldDB" id="A0A7J7Y0J7"/>
<keyword evidence="1" id="KW-0472">Membrane</keyword>
<dbReference type="PANTHER" id="PTHR10424">
    <property type="entry name" value="VIRAL ENVELOPE PROTEIN"/>
    <property type="match status" value="1"/>
</dbReference>
<feature type="transmembrane region" description="Helical" evidence="1">
    <location>
        <begin position="58"/>
        <end position="84"/>
    </location>
</feature>
<gene>
    <name evidence="2" type="ORF">mMyoMyo1_011494</name>
</gene>
<dbReference type="SUPFAM" id="SSF58069">
    <property type="entry name" value="Virus ectodomain"/>
    <property type="match status" value="1"/>
</dbReference>
<dbReference type="EMBL" id="JABWUV010000005">
    <property type="protein sequence ID" value="KAF6355324.1"/>
    <property type="molecule type" value="Genomic_DNA"/>
</dbReference>
<sequence length="122" mass="13881">MQQGGLCAALGEECCFYVDHLGVIKESMALRREGLQKRKLEREQSQSWYESLFNWSPWLTTLISALAGPFIILLMLLTFGPCIINHLVQFVKERIGAVQLLVLRTQYRPLVAEGEVEMQSVP</sequence>
<protein>
    <recommendedName>
        <fullName evidence="4">ENV1 protein</fullName>
    </recommendedName>
</protein>
<reference evidence="2 3" key="1">
    <citation type="journal article" date="2020" name="Nature">
        <title>Six reference-quality genomes reveal evolution of bat adaptations.</title>
        <authorList>
            <person name="Jebb D."/>
            <person name="Huang Z."/>
            <person name="Pippel M."/>
            <person name="Hughes G.M."/>
            <person name="Lavrichenko K."/>
            <person name="Devanna P."/>
            <person name="Winkler S."/>
            <person name="Jermiin L.S."/>
            <person name="Skirmuntt E.C."/>
            <person name="Katzourakis A."/>
            <person name="Burkitt-Gray L."/>
            <person name="Ray D.A."/>
            <person name="Sullivan K.A.M."/>
            <person name="Roscito J.G."/>
            <person name="Kirilenko B.M."/>
            <person name="Davalos L.M."/>
            <person name="Corthals A.P."/>
            <person name="Power M.L."/>
            <person name="Jones G."/>
            <person name="Ransome R.D."/>
            <person name="Dechmann D.K.N."/>
            <person name="Locatelli A.G."/>
            <person name="Puechmaille S.J."/>
            <person name="Fedrigo O."/>
            <person name="Jarvis E.D."/>
            <person name="Hiller M."/>
            <person name="Vernes S.C."/>
            <person name="Myers E.W."/>
            <person name="Teeling E.C."/>
        </authorList>
    </citation>
    <scope>NUCLEOTIDE SEQUENCE [LARGE SCALE GENOMIC DNA]</scope>
    <source>
        <strain evidence="2">MMyoMyo1</strain>
        <tissue evidence="2">Flight muscle</tissue>
    </source>
</reference>
<keyword evidence="1" id="KW-1133">Transmembrane helix</keyword>
<accession>A0A7J7Y0J7</accession>
<name>A0A7J7Y0J7_MYOMY</name>
<evidence type="ECO:0000256" key="1">
    <source>
        <dbReference type="SAM" id="Phobius"/>
    </source>
</evidence>
<keyword evidence="3" id="KW-1185">Reference proteome</keyword>
<organism evidence="2 3">
    <name type="scientific">Myotis myotis</name>
    <name type="common">Greater mouse-eared bat</name>
    <name type="synonym">Vespertilio myotis</name>
    <dbReference type="NCBI Taxonomy" id="51298"/>
    <lineage>
        <taxon>Eukaryota</taxon>
        <taxon>Metazoa</taxon>
        <taxon>Chordata</taxon>
        <taxon>Craniata</taxon>
        <taxon>Vertebrata</taxon>
        <taxon>Euteleostomi</taxon>
        <taxon>Mammalia</taxon>
        <taxon>Eutheria</taxon>
        <taxon>Laurasiatheria</taxon>
        <taxon>Chiroptera</taxon>
        <taxon>Yangochiroptera</taxon>
        <taxon>Vespertilionidae</taxon>
        <taxon>Myotis</taxon>
    </lineage>
</organism>
<comment type="caution">
    <text evidence="2">The sequence shown here is derived from an EMBL/GenBank/DDBJ whole genome shotgun (WGS) entry which is preliminary data.</text>
</comment>
<dbReference type="Proteomes" id="UP000527355">
    <property type="component" value="Unassembled WGS sequence"/>
</dbReference>